<organism evidence="1 2">
    <name type="scientific">Xanthobacter agilis</name>
    <dbReference type="NCBI Taxonomy" id="47492"/>
    <lineage>
        <taxon>Bacteria</taxon>
        <taxon>Pseudomonadati</taxon>
        <taxon>Pseudomonadota</taxon>
        <taxon>Alphaproteobacteria</taxon>
        <taxon>Hyphomicrobiales</taxon>
        <taxon>Xanthobacteraceae</taxon>
        <taxon>Xanthobacter</taxon>
    </lineage>
</organism>
<comment type="caution">
    <text evidence="1">The sequence shown here is derived from an EMBL/GenBank/DDBJ whole genome shotgun (WGS) entry which is preliminary data.</text>
</comment>
<dbReference type="EMBL" id="JAUSVY010000002">
    <property type="protein sequence ID" value="MDQ0504046.1"/>
    <property type="molecule type" value="Genomic_DNA"/>
</dbReference>
<dbReference type="RefSeq" id="WP_237345167.1">
    <property type="nucleotide sequence ID" value="NZ_JABWGX010000008.1"/>
</dbReference>
<proteinExistence type="predicted"/>
<sequence length="152" mass="15944">MPDRIPMRIAHALPGRTRLVPLGQTDAEVLRSCAARLEELDGVTVAIRGNSLILTHRDPWAEISAALDHVGLTLACHATRVPIATMAAAVGRLDARISAASAGRMDLTNAAFLGLMAGGIVQLVRGNLAGPAATLFSQALTLALLHTKAQER</sequence>
<reference evidence="1 2" key="1">
    <citation type="submission" date="2023-07" db="EMBL/GenBank/DDBJ databases">
        <title>Genomic Encyclopedia of Type Strains, Phase IV (KMG-IV): sequencing the most valuable type-strain genomes for metagenomic binning, comparative biology and taxonomic classification.</title>
        <authorList>
            <person name="Goeker M."/>
        </authorList>
    </citation>
    <scope>NUCLEOTIDE SEQUENCE [LARGE SCALE GENOMIC DNA]</scope>
    <source>
        <strain evidence="1 2">DSM 3770</strain>
    </source>
</reference>
<dbReference type="Proteomes" id="UP001241747">
    <property type="component" value="Unassembled WGS sequence"/>
</dbReference>
<evidence type="ECO:0000313" key="2">
    <source>
        <dbReference type="Proteomes" id="UP001241747"/>
    </source>
</evidence>
<evidence type="ECO:0000313" key="1">
    <source>
        <dbReference type="EMBL" id="MDQ0504046.1"/>
    </source>
</evidence>
<accession>A0ABU0LA86</accession>
<name>A0ABU0LA86_XANAG</name>
<gene>
    <name evidence="1" type="ORF">QOZ94_000820</name>
</gene>
<keyword evidence="2" id="KW-1185">Reference proteome</keyword>
<protein>
    <submittedName>
        <fullName evidence="1">Uncharacterized protein</fullName>
    </submittedName>
</protein>